<evidence type="ECO:0000313" key="2">
    <source>
        <dbReference type="EMBL" id="KAJ1116177.1"/>
    </source>
</evidence>
<reference evidence="2" key="1">
    <citation type="journal article" date="2022" name="bioRxiv">
        <title>Sequencing and chromosome-scale assembly of the giantPleurodeles waltlgenome.</title>
        <authorList>
            <person name="Brown T."/>
            <person name="Elewa A."/>
            <person name="Iarovenko S."/>
            <person name="Subramanian E."/>
            <person name="Araus A.J."/>
            <person name="Petzold A."/>
            <person name="Susuki M."/>
            <person name="Suzuki K.-i.T."/>
            <person name="Hayashi T."/>
            <person name="Toyoda A."/>
            <person name="Oliveira C."/>
            <person name="Osipova E."/>
            <person name="Leigh N.D."/>
            <person name="Simon A."/>
            <person name="Yun M.H."/>
        </authorList>
    </citation>
    <scope>NUCLEOTIDE SEQUENCE</scope>
    <source>
        <strain evidence="2">20211129_DDA</strain>
        <tissue evidence="2">Liver</tissue>
    </source>
</reference>
<accession>A0AAV7NNF0</accession>
<evidence type="ECO:0000313" key="3">
    <source>
        <dbReference type="Proteomes" id="UP001066276"/>
    </source>
</evidence>
<dbReference type="Proteomes" id="UP001066276">
    <property type="component" value="Chromosome 8"/>
</dbReference>
<sequence>MPNRKTTGKAASRPARQLLFREALQQPQPMAAAKGHQPEATPNITDAPKQDDTMERILQEISAIGHRLEGINSNKSSLAEKTKSIRTDIPGFQTRLMGLEQCEKKSQAETSERALHHQPRLLQFSDIIRGVKQENYRLRWRIQSLQALGRTLLYQKPTFPLRNRTLPKNTTLQTRDKQCLYRQLSPEMPNRKNTGKAASRPARQLLFREALQQT</sequence>
<organism evidence="2 3">
    <name type="scientific">Pleurodeles waltl</name>
    <name type="common">Iberian ribbed newt</name>
    <dbReference type="NCBI Taxonomy" id="8319"/>
    <lineage>
        <taxon>Eukaryota</taxon>
        <taxon>Metazoa</taxon>
        <taxon>Chordata</taxon>
        <taxon>Craniata</taxon>
        <taxon>Vertebrata</taxon>
        <taxon>Euteleostomi</taxon>
        <taxon>Amphibia</taxon>
        <taxon>Batrachia</taxon>
        <taxon>Caudata</taxon>
        <taxon>Salamandroidea</taxon>
        <taxon>Salamandridae</taxon>
        <taxon>Pleurodelinae</taxon>
        <taxon>Pleurodeles</taxon>
    </lineage>
</organism>
<evidence type="ECO:0000256" key="1">
    <source>
        <dbReference type="SAM" id="MobiDB-lite"/>
    </source>
</evidence>
<name>A0AAV7NNF0_PLEWA</name>
<feature type="region of interest" description="Disordered" evidence="1">
    <location>
        <begin position="25"/>
        <end position="51"/>
    </location>
</feature>
<keyword evidence="3" id="KW-1185">Reference proteome</keyword>
<protein>
    <submittedName>
        <fullName evidence="2">Uncharacterized protein</fullName>
    </submittedName>
</protein>
<gene>
    <name evidence="2" type="ORF">NDU88_004395</name>
</gene>
<comment type="caution">
    <text evidence="2">The sequence shown here is derived from an EMBL/GenBank/DDBJ whole genome shotgun (WGS) entry which is preliminary data.</text>
</comment>
<proteinExistence type="predicted"/>
<dbReference type="EMBL" id="JANPWB010000012">
    <property type="protein sequence ID" value="KAJ1116177.1"/>
    <property type="molecule type" value="Genomic_DNA"/>
</dbReference>
<dbReference type="AlphaFoldDB" id="A0AAV7NNF0"/>